<accession>A0A6C0LW31</accession>
<evidence type="ECO:0008006" key="2">
    <source>
        <dbReference type="Google" id="ProtNLM"/>
    </source>
</evidence>
<organism evidence="1">
    <name type="scientific">viral metagenome</name>
    <dbReference type="NCBI Taxonomy" id="1070528"/>
    <lineage>
        <taxon>unclassified sequences</taxon>
        <taxon>metagenomes</taxon>
        <taxon>organismal metagenomes</taxon>
    </lineage>
</organism>
<reference evidence="1" key="1">
    <citation type="journal article" date="2020" name="Nature">
        <title>Giant virus diversity and host interactions through global metagenomics.</title>
        <authorList>
            <person name="Schulz F."/>
            <person name="Roux S."/>
            <person name="Paez-Espino D."/>
            <person name="Jungbluth S."/>
            <person name="Walsh D.A."/>
            <person name="Denef V.J."/>
            <person name="McMahon K.D."/>
            <person name="Konstantinidis K.T."/>
            <person name="Eloe-Fadrosh E.A."/>
            <person name="Kyrpides N.C."/>
            <person name="Woyke T."/>
        </authorList>
    </citation>
    <scope>NUCLEOTIDE SEQUENCE</scope>
    <source>
        <strain evidence="1">GVMAG-S-1017745-26</strain>
    </source>
</reference>
<name>A0A6C0LW31_9ZZZZ</name>
<proteinExistence type="predicted"/>
<dbReference type="EMBL" id="MN740583">
    <property type="protein sequence ID" value="QHU35056.1"/>
    <property type="molecule type" value="Genomic_DNA"/>
</dbReference>
<protein>
    <recommendedName>
        <fullName evidence="2">T4 RNA ligase 1-like N-terminal domain-containing protein</fullName>
    </recommendedName>
</protein>
<evidence type="ECO:0000313" key="1">
    <source>
        <dbReference type="EMBL" id="QHU35056.1"/>
    </source>
</evidence>
<dbReference type="AlphaFoldDB" id="A0A6C0LW31"/>
<sequence length="386" mass="46002">MSLLKEFINNIEGGENFTNVKNALEKKGLVVKENENLYLIKYDRNKCNIDSDLLRQSRGIILEKNTNKIICYPLDGAIEKNIFKTKNNWNDIVVEKSIDGTLINIYYYSGKWNVSTKSVIDGNCYWNNEQRTFKQLFEEVLESLNFNYDLLDNSLNYSFVLCHPKERNVTKYEEAKIYHISSRNIHTLRECDINIGIPKPEILKLDNFNLLNVNSYTDLENSLKDLDYSQEGYMLYTKNRMERVKFKGIKHCYVKELKGNHPNTLFHLLEIRLNENKLKDFLRYFPEYFELATNIEVAIDELSQAILFFYTKTKKNKENIEIPKLYQKPIIELHQEYLKLMDRYNPKKHSYKPSITLPKIIHYLNYEIEVKYLYHLITFHDKDQSK</sequence>